<feature type="transmembrane region" description="Helical" evidence="7">
    <location>
        <begin position="128"/>
        <end position="158"/>
    </location>
</feature>
<dbReference type="Pfam" id="PF00083">
    <property type="entry name" value="Sugar_tr"/>
    <property type="match status" value="1"/>
</dbReference>
<reference evidence="10" key="1">
    <citation type="submission" date="2012-02" db="EMBL/GenBank/DDBJ databases">
        <title>Complete genome sequence of Rickettsia australis strain Cutlack.</title>
        <authorList>
            <person name="Johnson S.L."/>
            <person name="Munk A.C."/>
            <person name="Han S."/>
            <person name="Bruce D.C."/>
            <person name="Dasch G.A."/>
        </authorList>
    </citation>
    <scope>NUCLEOTIDE SEQUENCE [LARGE SCALE GENOMIC DNA]</scope>
    <source>
        <strain evidence="10">Cutlack</strain>
    </source>
</reference>
<dbReference type="KEGG" id="rau:MC5_03760"/>
<comment type="subcellular location">
    <subcellularLocation>
        <location evidence="1">Cell membrane</location>
        <topology evidence="1">Multi-pass membrane protein</topology>
    </subcellularLocation>
</comment>
<feature type="transmembrane region" description="Helical" evidence="7">
    <location>
        <begin position="31"/>
        <end position="52"/>
    </location>
</feature>
<keyword evidence="10" id="KW-1185">Reference proteome</keyword>
<keyword evidence="2" id="KW-0813">Transport</keyword>
<sequence>MIVSLHLIFYKEFMLGNVKEQRSLTREQKQAVGLLSIGTFLEYVDFMLYIHMGVFLNEIFFAPTHSPYSASLLGAFSFSASFIVCPIGAFIFGWLGDRIGRKSTVIITTSIMVISCLMIANIPTYAQIGITASIIVIICCILQGMSSIGEVIGVEFYCTETIKPPKSYQVVGLIGVLSVFGGTAALGLASLVTSYGFNWRLAFWIGAGIA</sequence>
<dbReference type="PANTHER" id="PTHR43045:SF1">
    <property type="entry name" value="SHIKIMATE TRANSPORTER"/>
    <property type="match status" value="1"/>
</dbReference>
<accession>H8K733</accession>
<keyword evidence="6 7" id="KW-0472">Membrane</keyword>
<dbReference type="PANTHER" id="PTHR43045">
    <property type="entry name" value="SHIKIMATE TRANSPORTER"/>
    <property type="match status" value="1"/>
</dbReference>
<gene>
    <name evidence="9" type="ordered locus">MC5_03760</name>
</gene>
<organism evidence="9 10">
    <name type="scientific">Rickettsia australis (strain Cutlack)</name>
    <dbReference type="NCBI Taxonomy" id="1105110"/>
    <lineage>
        <taxon>Bacteria</taxon>
        <taxon>Pseudomonadati</taxon>
        <taxon>Pseudomonadota</taxon>
        <taxon>Alphaproteobacteria</taxon>
        <taxon>Rickettsiales</taxon>
        <taxon>Rickettsiaceae</taxon>
        <taxon>Rickettsieae</taxon>
        <taxon>Rickettsia</taxon>
        <taxon>spotted fever group</taxon>
    </lineage>
</organism>
<evidence type="ECO:0000256" key="2">
    <source>
        <dbReference type="ARBA" id="ARBA00022448"/>
    </source>
</evidence>
<keyword evidence="5 7" id="KW-1133">Transmembrane helix</keyword>
<evidence type="ECO:0000256" key="6">
    <source>
        <dbReference type="ARBA" id="ARBA00023136"/>
    </source>
</evidence>
<dbReference type="SUPFAM" id="SSF103473">
    <property type="entry name" value="MFS general substrate transporter"/>
    <property type="match status" value="1"/>
</dbReference>
<dbReference type="GO" id="GO:0022857">
    <property type="term" value="F:transmembrane transporter activity"/>
    <property type="evidence" value="ECO:0007669"/>
    <property type="project" value="InterPro"/>
</dbReference>
<dbReference type="STRING" id="1105110.MC5_03760"/>
<keyword evidence="3" id="KW-1003">Cell membrane</keyword>
<evidence type="ECO:0000256" key="5">
    <source>
        <dbReference type="ARBA" id="ARBA00022989"/>
    </source>
</evidence>
<feature type="transmembrane region" description="Helical" evidence="7">
    <location>
        <begin position="72"/>
        <end position="92"/>
    </location>
</feature>
<dbReference type="GO" id="GO:0005886">
    <property type="term" value="C:plasma membrane"/>
    <property type="evidence" value="ECO:0007669"/>
    <property type="project" value="UniProtKB-SubCell"/>
</dbReference>
<dbReference type="InterPro" id="IPR020846">
    <property type="entry name" value="MFS_dom"/>
</dbReference>
<keyword evidence="4 7" id="KW-0812">Transmembrane</keyword>
<evidence type="ECO:0000313" key="9">
    <source>
        <dbReference type="EMBL" id="AFC71076.1"/>
    </source>
</evidence>
<dbReference type="PROSITE" id="PS50850">
    <property type="entry name" value="MFS"/>
    <property type="match status" value="1"/>
</dbReference>
<dbReference type="InterPro" id="IPR036259">
    <property type="entry name" value="MFS_trans_sf"/>
</dbReference>
<dbReference type="InterPro" id="IPR005828">
    <property type="entry name" value="MFS_sugar_transport-like"/>
</dbReference>
<dbReference type="RefSeq" id="WP_014412605.1">
    <property type="nucleotide sequence ID" value="NC_017058.1"/>
</dbReference>
<dbReference type="Proteomes" id="UP000007589">
    <property type="component" value="Chromosome"/>
</dbReference>
<protein>
    <submittedName>
        <fullName evidence="9">MFS-type transporter</fullName>
    </submittedName>
</protein>
<dbReference type="HOGENOM" id="CLU_001265_39_6_5"/>
<evidence type="ECO:0000313" key="10">
    <source>
        <dbReference type="Proteomes" id="UP000007589"/>
    </source>
</evidence>
<evidence type="ECO:0000256" key="4">
    <source>
        <dbReference type="ARBA" id="ARBA00022692"/>
    </source>
</evidence>
<evidence type="ECO:0000256" key="1">
    <source>
        <dbReference type="ARBA" id="ARBA00004651"/>
    </source>
</evidence>
<evidence type="ECO:0000256" key="3">
    <source>
        <dbReference type="ARBA" id="ARBA00022475"/>
    </source>
</evidence>
<feature type="transmembrane region" description="Helical" evidence="7">
    <location>
        <begin position="170"/>
        <end position="192"/>
    </location>
</feature>
<evidence type="ECO:0000259" key="8">
    <source>
        <dbReference type="PROSITE" id="PS50850"/>
    </source>
</evidence>
<dbReference type="AlphaFoldDB" id="H8K733"/>
<name>H8K733_RICAC</name>
<dbReference type="eggNOG" id="COG0477">
    <property type="taxonomic scope" value="Bacteria"/>
</dbReference>
<dbReference type="EMBL" id="CP003338">
    <property type="protein sequence ID" value="AFC71076.1"/>
    <property type="molecule type" value="Genomic_DNA"/>
</dbReference>
<feature type="transmembrane region" description="Helical" evidence="7">
    <location>
        <begin position="104"/>
        <end position="122"/>
    </location>
</feature>
<proteinExistence type="predicted"/>
<feature type="domain" description="Major facilitator superfamily (MFS) profile" evidence="8">
    <location>
        <begin position="31"/>
        <end position="210"/>
    </location>
</feature>
<dbReference type="Gene3D" id="1.20.1250.20">
    <property type="entry name" value="MFS general substrate transporter like domains"/>
    <property type="match status" value="1"/>
</dbReference>
<evidence type="ECO:0000256" key="7">
    <source>
        <dbReference type="SAM" id="Phobius"/>
    </source>
</evidence>